<organism evidence="3 4">
    <name type="scientific">Sphingomonas oryzagri</name>
    <dbReference type="NCBI Taxonomy" id="3042314"/>
    <lineage>
        <taxon>Bacteria</taxon>
        <taxon>Pseudomonadati</taxon>
        <taxon>Pseudomonadota</taxon>
        <taxon>Alphaproteobacteria</taxon>
        <taxon>Sphingomonadales</taxon>
        <taxon>Sphingomonadaceae</taxon>
        <taxon>Sphingomonas</taxon>
    </lineage>
</organism>
<dbReference type="SUPFAM" id="SSF51338">
    <property type="entry name" value="Composite domain of metallo-dependent hydrolases"/>
    <property type="match status" value="1"/>
</dbReference>
<dbReference type="PANTHER" id="PTHR22642">
    <property type="entry name" value="IMIDAZOLONEPROPIONASE"/>
    <property type="match status" value="1"/>
</dbReference>
<keyword evidence="3" id="KW-0378">Hydrolase</keyword>
<dbReference type="EC" id="3.5.-.-" evidence="3"/>
<keyword evidence="4" id="KW-1185">Reference proteome</keyword>
<accession>A0ABT6MXD9</accession>
<feature type="domain" description="Amidohydrolase 3" evidence="2">
    <location>
        <begin position="76"/>
        <end position="564"/>
    </location>
</feature>
<feature type="signal peptide" evidence="1">
    <location>
        <begin position="1"/>
        <end position="24"/>
    </location>
</feature>
<reference evidence="3" key="1">
    <citation type="submission" date="2023-04" db="EMBL/GenBank/DDBJ databases">
        <title>Sphingomonas sp. MAHUQ-71 isolated from rice field.</title>
        <authorList>
            <person name="Huq M.A."/>
        </authorList>
    </citation>
    <scope>NUCLEOTIDE SEQUENCE</scope>
    <source>
        <strain evidence="3">MAHUQ-71</strain>
    </source>
</reference>
<dbReference type="Proteomes" id="UP001160625">
    <property type="component" value="Unassembled WGS sequence"/>
</dbReference>
<dbReference type="PANTHER" id="PTHR22642:SF2">
    <property type="entry name" value="PROTEIN LONG AFTER FAR-RED 3"/>
    <property type="match status" value="1"/>
</dbReference>
<dbReference type="SUPFAM" id="SSF51556">
    <property type="entry name" value="Metallo-dependent hydrolases"/>
    <property type="match status" value="1"/>
</dbReference>
<evidence type="ECO:0000313" key="4">
    <source>
        <dbReference type="Proteomes" id="UP001160625"/>
    </source>
</evidence>
<proteinExistence type="predicted"/>
<protein>
    <submittedName>
        <fullName evidence="3">Amidohydrolase</fullName>
        <ecNumber evidence="3">3.5.-.-</ecNumber>
    </submittedName>
</protein>
<dbReference type="CDD" id="cd01300">
    <property type="entry name" value="YtcJ_like"/>
    <property type="match status" value="1"/>
</dbReference>
<dbReference type="GO" id="GO:0016787">
    <property type="term" value="F:hydrolase activity"/>
    <property type="evidence" value="ECO:0007669"/>
    <property type="project" value="UniProtKB-KW"/>
</dbReference>
<dbReference type="Gene3D" id="3.10.310.70">
    <property type="match status" value="1"/>
</dbReference>
<sequence length="568" mass="60938">MPIAKPVRIALALLASTAGTSAFALPLPADTILTKARIYTVDARRPWAQAVAIKAGRIEAVGSDAEIARLKGPATQVVDLHGRLLLPSFGDVHVHPMFGGLSHTGCSLQDGNTVDDYKRIVAACVAKSPGNGTIYGSGWKDGYFPPNGVPDKAILDAIAPDRPIILKSTGGHTVWVNSKALANAGITKDTRDPRNGKVDRDANGEPVGCLEEEAQGLVDAQVPPTTEKDREDALYFTLHTLNALGITNWQDALVEVAPDGSSPVVDAYRAVQQRGNFTTNATLDLLWANGRGLEQLPTLFATATRADAEGVRVNGIKFLLDGVIPQHTAAMLQPYEGGTDRGDLQVSEAVFKEAVKQVDAHGLQAHVHAIGDRAVHVALDGFEGARAAGFTRSRDMISHMNVIESLDQPRFGKLGVTAIFQPLWASDEPYMRLSIKAIGPVRSRYIYPEQGVLTGGGRIAYGSDWPVASADPLWGIEVALTRTDPEHPELKPLLPGEAVTLAEAVKDYTLEPAWVNRLEHETGSIEVGKSADMVILDKDIFRLAPKQIHTAKVLTTIFKGKPVYGSLD</sequence>
<dbReference type="Gene3D" id="3.20.20.140">
    <property type="entry name" value="Metal-dependent hydrolases"/>
    <property type="match status" value="1"/>
</dbReference>
<dbReference type="InterPro" id="IPR032466">
    <property type="entry name" value="Metal_Hydrolase"/>
</dbReference>
<dbReference type="InterPro" id="IPR033932">
    <property type="entry name" value="YtcJ-like"/>
</dbReference>
<dbReference type="InterPro" id="IPR013108">
    <property type="entry name" value="Amidohydro_3"/>
</dbReference>
<evidence type="ECO:0000259" key="2">
    <source>
        <dbReference type="Pfam" id="PF07969"/>
    </source>
</evidence>
<dbReference type="Pfam" id="PF07969">
    <property type="entry name" value="Amidohydro_3"/>
    <property type="match status" value="1"/>
</dbReference>
<name>A0ABT6MXD9_9SPHN</name>
<feature type="chain" id="PRO_5046902298" evidence="1">
    <location>
        <begin position="25"/>
        <end position="568"/>
    </location>
</feature>
<evidence type="ECO:0000256" key="1">
    <source>
        <dbReference type="SAM" id="SignalP"/>
    </source>
</evidence>
<dbReference type="InterPro" id="IPR011059">
    <property type="entry name" value="Metal-dep_hydrolase_composite"/>
</dbReference>
<dbReference type="EMBL" id="JARYGZ010000001">
    <property type="protein sequence ID" value="MDH7637710.1"/>
    <property type="molecule type" value="Genomic_DNA"/>
</dbReference>
<dbReference type="Gene3D" id="2.30.40.10">
    <property type="entry name" value="Urease, subunit C, domain 1"/>
    <property type="match status" value="1"/>
</dbReference>
<comment type="caution">
    <text evidence="3">The sequence shown here is derived from an EMBL/GenBank/DDBJ whole genome shotgun (WGS) entry which is preliminary data.</text>
</comment>
<evidence type="ECO:0000313" key="3">
    <source>
        <dbReference type="EMBL" id="MDH7637710.1"/>
    </source>
</evidence>
<gene>
    <name evidence="3" type="ORF">QGN17_03105</name>
</gene>
<dbReference type="RefSeq" id="WP_281043052.1">
    <property type="nucleotide sequence ID" value="NZ_JARYGZ010000001.1"/>
</dbReference>
<keyword evidence="1" id="KW-0732">Signal</keyword>